<feature type="transmembrane region" description="Helical" evidence="3">
    <location>
        <begin position="218"/>
        <end position="237"/>
    </location>
</feature>
<feature type="transmembrane region" description="Helical" evidence="3">
    <location>
        <begin position="407"/>
        <end position="429"/>
    </location>
</feature>
<gene>
    <name evidence="4" type="ORF">BDP27DRAFT_1373882</name>
</gene>
<sequence>MLFTVIEESGEDDDHYDYPPPGNLETFYEVSQDAMVEASGSNLKNVKETMSEKHVEEVIVPAEEDNDWQRPEDQVSVQHSIDFPDGGLRAWMVVLGTSFSAFASFGFVNAWGVFQAYYEETLLKDHSPSTIAWIGSVQYALVLFPALFSGRLFDLGIFKLPFLAASILVVVCTILVGQCTHYWQFFLCQGVAVGIGSGMIFGPSMAIIGQWFRKRRGLALGITAFGSGVGGTIFPIAVQKLIPRVGFPWTMRILGFILLFALTIPNLTLARRLPPENVAGGWFNLSTFKNPPFFNICSCSINWLSGTRYHAVAVGVSPEMAFYLISIANASSAFGRIVAGFMTDRIGALNFLASTTLTAAVLSFMCGSFVCGFIVPVYALGDIGDVGRRTGMIMTVGAAGNGGFKAVGYYAGSVTAVSAILMLITRYLALRNSGQKTWKF</sequence>
<feature type="transmembrane region" description="Helical" evidence="3">
    <location>
        <begin position="249"/>
        <end position="269"/>
    </location>
</feature>
<evidence type="ECO:0000256" key="3">
    <source>
        <dbReference type="SAM" id="Phobius"/>
    </source>
</evidence>
<feature type="transmembrane region" description="Helical" evidence="3">
    <location>
        <begin position="160"/>
        <end position="177"/>
    </location>
</feature>
<feature type="transmembrane region" description="Helical" evidence="3">
    <location>
        <begin position="183"/>
        <end position="206"/>
    </location>
</feature>
<dbReference type="PANTHER" id="PTHR11360">
    <property type="entry name" value="MONOCARBOXYLATE TRANSPORTER"/>
    <property type="match status" value="1"/>
</dbReference>
<keyword evidence="3" id="KW-1133">Transmembrane helix</keyword>
<keyword evidence="3" id="KW-0812">Transmembrane</keyword>
<evidence type="ECO:0000313" key="5">
    <source>
        <dbReference type="Proteomes" id="UP000772434"/>
    </source>
</evidence>
<comment type="caution">
    <text evidence="4">The sequence shown here is derived from an EMBL/GenBank/DDBJ whole genome shotgun (WGS) entry which is preliminary data.</text>
</comment>
<comment type="subcellular location">
    <subcellularLocation>
        <location evidence="1">Membrane</location>
        <topology evidence="1">Multi-pass membrane protein</topology>
    </subcellularLocation>
</comment>
<proteinExistence type="inferred from homology"/>
<comment type="similarity">
    <text evidence="2">Belongs to the major facilitator superfamily. Monocarboxylate porter (TC 2.A.1.13) family.</text>
</comment>
<organism evidence="4 5">
    <name type="scientific">Rhodocollybia butyracea</name>
    <dbReference type="NCBI Taxonomy" id="206335"/>
    <lineage>
        <taxon>Eukaryota</taxon>
        <taxon>Fungi</taxon>
        <taxon>Dikarya</taxon>
        <taxon>Basidiomycota</taxon>
        <taxon>Agaricomycotina</taxon>
        <taxon>Agaricomycetes</taxon>
        <taxon>Agaricomycetidae</taxon>
        <taxon>Agaricales</taxon>
        <taxon>Marasmiineae</taxon>
        <taxon>Omphalotaceae</taxon>
        <taxon>Rhodocollybia</taxon>
    </lineage>
</organism>
<dbReference type="InterPro" id="IPR036259">
    <property type="entry name" value="MFS_trans_sf"/>
</dbReference>
<dbReference type="Pfam" id="PF07690">
    <property type="entry name" value="MFS_1"/>
    <property type="match status" value="1"/>
</dbReference>
<accession>A0A9P5P7C8</accession>
<dbReference type="InterPro" id="IPR011701">
    <property type="entry name" value="MFS"/>
</dbReference>
<keyword evidence="5" id="KW-1185">Reference proteome</keyword>
<feature type="transmembrane region" description="Helical" evidence="3">
    <location>
        <begin position="351"/>
        <end position="379"/>
    </location>
</feature>
<dbReference type="EMBL" id="JADNRY010000495">
    <property type="protein sequence ID" value="KAF9047236.1"/>
    <property type="molecule type" value="Genomic_DNA"/>
</dbReference>
<feature type="transmembrane region" description="Helical" evidence="3">
    <location>
        <begin position="90"/>
        <end position="111"/>
    </location>
</feature>
<dbReference type="Gene3D" id="1.20.1250.20">
    <property type="entry name" value="MFS general substrate transporter like domains"/>
    <property type="match status" value="1"/>
</dbReference>
<dbReference type="AlphaFoldDB" id="A0A9P5P7C8"/>
<dbReference type="PANTHER" id="PTHR11360:SF234">
    <property type="entry name" value="MFS-TYPE TRANSPORTER DBAD-RELATED"/>
    <property type="match status" value="1"/>
</dbReference>
<dbReference type="GO" id="GO:0022857">
    <property type="term" value="F:transmembrane transporter activity"/>
    <property type="evidence" value="ECO:0007669"/>
    <property type="project" value="InterPro"/>
</dbReference>
<dbReference type="InterPro" id="IPR050327">
    <property type="entry name" value="Proton-linked_MCT"/>
</dbReference>
<dbReference type="GO" id="GO:0016020">
    <property type="term" value="C:membrane"/>
    <property type="evidence" value="ECO:0007669"/>
    <property type="project" value="UniProtKB-SubCell"/>
</dbReference>
<protein>
    <submittedName>
        <fullName evidence="4">Major facilitator superfamily domain-containing protein</fullName>
    </submittedName>
</protein>
<keyword evidence="3" id="KW-0472">Membrane</keyword>
<feature type="transmembrane region" description="Helical" evidence="3">
    <location>
        <begin position="131"/>
        <end position="148"/>
    </location>
</feature>
<evidence type="ECO:0000256" key="1">
    <source>
        <dbReference type="ARBA" id="ARBA00004141"/>
    </source>
</evidence>
<reference evidence="4" key="1">
    <citation type="submission" date="2020-11" db="EMBL/GenBank/DDBJ databases">
        <authorList>
            <consortium name="DOE Joint Genome Institute"/>
            <person name="Ahrendt S."/>
            <person name="Riley R."/>
            <person name="Andreopoulos W."/>
            <person name="Labutti K."/>
            <person name="Pangilinan J."/>
            <person name="Ruiz-Duenas F.J."/>
            <person name="Barrasa J.M."/>
            <person name="Sanchez-Garcia M."/>
            <person name="Camarero S."/>
            <person name="Miyauchi S."/>
            <person name="Serrano A."/>
            <person name="Linde D."/>
            <person name="Babiker R."/>
            <person name="Drula E."/>
            <person name="Ayuso-Fernandez I."/>
            <person name="Pacheco R."/>
            <person name="Padilla G."/>
            <person name="Ferreira P."/>
            <person name="Barriuso J."/>
            <person name="Kellner H."/>
            <person name="Castanera R."/>
            <person name="Alfaro M."/>
            <person name="Ramirez L."/>
            <person name="Pisabarro A.G."/>
            <person name="Kuo A."/>
            <person name="Tritt A."/>
            <person name="Lipzen A."/>
            <person name="He G."/>
            <person name="Yan M."/>
            <person name="Ng V."/>
            <person name="Cullen D."/>
            <person name="Martin F."/>
            <person name="Rosso M.-N."/>
            <person name="Henrissat B."/>
            <person name="Hibbett D."/>
            <person name="Martinez A.T."/>
            <person name="Grigoriev I.V."/>
        </authorList>
    </citation>
    <scope>NUCLEOTIDE SEQUENCE</scope>
    <source>
        <strain evidence="4">AH 40177</strain>
    </source>
</reference>
<evidence type="ECO:0000313" key="4">
    <source>
        <dbReference type="EMBL" id="KAF9047236.1"/>
    </source>
</evidence>
<dbReference type="OrthoDB" id="6509908at2759"/>
<dbReference type="Proteomes" id="UP000772434">
    <property type="component" value="Unassembled WGS sequence"/>
</dbReference>
<dbReference type="SUPFAM" id="SSF103473">
    <property type="entry name" value="MFS general substrate transporter"/>
    <property type="match status" value="1"/>
</dbReference>
<evidence type="ECO:0000256" key="2">
    <source>
        <dbReference type="ARBA" id="ARBA00006727"/>
    </source>
</evidence>
<name>A0A9P5P7C8_9AGAR</name>